<keyword evidence="1" id="KW-0234">DNA repair</keyword>
<organism evidence="4 5">
    <name type="scientific">Cetraspora pellucida</name>
    <dbReference type="NCBI Taxonomy" id="1433469"/>
    <lineage>
        <taxon>Eukaryota</taxon>
        <taxon>Fungi</taxon>
        <taxon>Fungi incertae sedis</taxon>
        <taxon>Mucoromycota</taxon>
        <taxon>Glomeromycotina</taxon>
        <taxon>Glomeromycetes</taxon>
        <taxon>Diversisporales</taxon>
        <taxon>Gigasporaceae</taxon>
        <taxon>Cetraspora</taxon>
    </lineage>
</organism>
<comment type="catalytic activity">
    <reaction evidence="1">
        <text>ATP + H2O = ADP + phosphate + H(+)</text>
        <dbReference type="Rhea" id="RHEA:13065"/>
        <dbReference type="ChEBI" id="CHEBI:15377"/>
        <dbReference type="ChEBI" id="CHEBI:15378"/>
        <dbReference type="ChEBI" id="CHEBI:30616"/>
        <dbReference type="ChEBI" id="CHEBI:43474"/>
        <dbReference type="ChEBI" id="CHEBI:456216"/>
        <dbReference type="EC" id="5.6.2.3"/>
    </reaction>
</comment>
<keyword evidence="1" id="KW-0227">DNA damage</keyword>
<dbReference type="PANTHER" id="PTHR10492:SF57">
    <property type="entry name" value="ATP-DEPENDENT DNA HELICASE"/>
    <property type="match status" value="1"/>
</dbReference>
<dbReference type="OrthoDB" id="2437098at2759"/>
<gene>
    <name evidence="4" type="ORF">CPELLU_LOCUS8502</name>
</gene>
<keyword evidence="1" id="KW-0067">ATP-binding</keyword>
<dbReference type="GO" id="GO:0006310">
    <property type="term" value="P:DNA recombination"/>
    <property type="evidence" value="ECO:0007669"/>
    <property type="project" value="UniProtKB-KW"/>
</dbReference>
<keyword evidence="1" id="KW-0233">DNA recombination</keyword>
<dbReference type="PANTHER" id="PTHR10492">
    <property type="match status" value="1"/>
</dbReference>
<dbReference type="InterPro" id="IPR010285">
    <property type="entry name" value="DNA_helicase_pif1-like_DEAD"/>
</dbReference>
<dbReference type="Pfam" id="PF21530">
    <property type="entry name" value="Pif1_2B_dom"/>
    <property type="match status" value="1"/>
</dbReference>
<comment type="similarity">
    <text evidence="1">Belongs to the helicase family.</text>
</comment>
<accession>A0A9N9DBX2</accession>
<evidence type="ECO:0000313" key="5">
    <source>
        <dbReference type="Proteomes" id="UP000789759"/>
    </source>
</evidence>
<feature type="domain" description="DNA helicase Pif1-like DEAD-box helicase" evidence="2">
    <location>
        <begin position="177"/>
        <end position="247"/>
    </location>
</feature>
<dbReference type="EMBL" id="CAJVQA010006064">
    <property type="protein sequence ID" value="CAG8633392.1"/>
    <property type="molecule type" value="Genomic_DNA"/>
</dbReference>
<comment type="cofactor">
    <cofactor evidence="1">
        <name>Mg(2+)</name>
        <dbReference type="ChEBI" id="CHEBI:18420"/>
    </cofactor>
</comment>
<feature type="domain" description="DNA helicase Pif1-like 2B" evidence="3">
    <location>
        <begin position="369"/>
        <end position="400"/>
    </location>
</feature>
<evidence type="ECO:0000313" key="4">
    <source>
        <dbReference type="EMBL" id="CAG8633392.1"/>
    </source>
</evidence>
<dbReference type="GO" id="GO:0006281">
    <property type="term" value="P:DNA repair"/>
    <property type="evidence" value="ECO:0007669"/>
    <property type="project" value="UniProtKB-KW"/>
</dbReference>
<dbReference type="EC" id="5.6.2.3" evidence="1"/>
<dbReference type="GO" id="GO:0005524">
    <property type="term" value="F:ATP binding"/>
    <property type="evidence" value="ECO:0007669"/>
    <property type="project" value="UniProtKB-KW"/>
</dbReference>
<reference evidence="4" key="1">
    <citation type="submission" date="2021-06" db="EMBL/GenBank/DDBJ databases">
        <authorList>
            <person name="Kallberg Y."/>
            <person name="Tangrot J."/>
            <person name="Rosling A."/>
        </authorList>
    </citation>
    <scope>NUCLEOTIDE SEQUENCE</scope>
    <source>
        <strain evidence="4">FL966</strain>
    </source>
</reference>
<dbReference type="GO" id="GO:0016787">
    <property type="term" value="F:hydrolase activity"/>
    <property type="evidence" value="ECO:0007669"/>
    <property type="project" value="UniProtKB-KW"/>
</dbReference>
<keyword evidence="1" id="KW-0347">Helicase</keyword>
<keyword evidence="5" id="KW-1185">Reference proteome</keyword>
<comment type="caution">
    <text evidence="4">The sequence shown here is derived from an EMBL/GenBank/DDBJ whole genome shotgun (WGS) entry which is preliminary data.</text>
</comment>
<dbReference type="AlphaFoldDB" id="A0A9N9DBX2"/>
<name>A0A9N9DBX2_9GLOM</name>
<dbReference type="InterPro" id="IPR049163">
    <property type="entry name" value="Pif1-like_2B_dom"/>
</dbReference>
<keyword evidence="1" id="KW-0378">Hydrolase</keyword>
<dbReference type="Proteomes" id="UP000789759">
    <property type="component" value="Unassembled WGS sequence"/>
</dbReference>
<evidence type="ECO:0000256" key="1">
    <source>
        <dbReference type="RuleBase" id="RU363044"/>
    </source>
</evidence>
<sequence length="401" mass="45808">MQEKLHSVVRLSVHLPEKQKIYFSTGNEAEALNSQSAQNTMLTAWFKLNKQDVDAIKHIEKIIGRMYTVSLSYIELFCLRLLLLHMPGVKGFQDLKTIQDHVYTSFHEAALISVANAKRIKTAVHNDTYLSAEVSLYHAYQIINKKLAQFKKSLEKNFHILLSMAANIHINEEHIDRDQKHRIADKIIAATSKLNNNDKYFFVNSPSRTKKTFLYQTLCHKLNGLRIEVLTMAWTGIVANLLPKATTLWLHFTVLQFWQNMRANADKIKFLQWLLYLGNGTLPAINEEIEVPTQYISTNNLVTDVFSNALENGDKTALLSTVILCSTNKLSLDVCNEMIQRMPGYEKVYFSIDRIVCDQGEDLAEFSEEFLYSLTSNGLLPHCLVLKQGAIVMLLCNLYVS</sequence>
<dbReference type="GO" id="GO:0043139">
    <property type="term" value="F:5'-3' DNA helicase activity"/>
    <property type="evidence" value="ECO:0007669"/>
    <property type="project" value="UniProtKB-EC"/>
</dbReference>
<protein>
    <recommendedName>
        <fullName evidence="1">ATP-dependent DNA helicase</fullName>
        <ecNumber evidence="1">5.6.2.3</ecNumber>
    </recommendedName>
</protein>
<dbReference type="GO" id="GO:0000723">
    <property type="term" value="P:telomere maintenance"/>
    <property type="evidence" value="ECO:0007669"/>
    <property type="project" value="InterPro"/>
</dbReference>
<evidence type="ECO:0000259" key="3">
    <source>
        <dbReference type="Pfam" id="PF21530"/>
    </source>
</evidence>
<dbReference type="Pfam" id="PF05970">
    <property type="entry name" value="PIF1"/>
    <property type="match status" value="1"/>
</dbReference>
<proteinExistence type="inferred from homology"/>
<evidence type="ECO:0000259" key="2">
    <source>
        <dbReference type="Pfam" id="PF05970"/>
    </source>
</evidence>
<keyword evidence="1" id="KW-0547">Nucleotide-binding</keyword>